<evidence type="ECO:0000313" key="2">
    <source>
        <dbReference type="EMBL" id="SNS59706.1"/>
    </source>
</evidence>
<evidence type="ECO:0000259" key="1">
    <source>
        <dbReference type="Pfam" id="PF04991"/>
    </source>
</evidence>
<name>A0A239FRM6_EKHLU</name>
<dbReference type="PANTHER" id="PTHR43404:SF1">
    <property type="entry name" value="MNN4P"/>
    <property type="match status" value="1"/>
</dbReference>
<reference evidence="2 3" key="1">
    <citation type="submission" date="2017-06" db="EMBL/GenBank/DDBJ databases">
        <authorList>
            <person name="Kim H.J."/>
            <person name="Triplett B.A."/>
        </authorList>
    </citation>
    <scope>NUCLEOTIDE SEQUENCE [LARGE SCALE GENOMIC DNA]</scope>
    <source>
        <strain evidence="2 3">DSM 19307</strain>
    </source>
</reference>
<dbReference type="PANTHER" id="PTHR43404">
    <property type="entry name" value="LIPOPOLYSACCHARIDE CHOLINEPHOSPHOTRANSFERASE LICD"/>
    <property type="match status" value="1"/>
</dbReference>
<dbReference type="OrthoDB" id="9786100at2"/>
<organism evidence="2 3">
    <name type="scientific">Ekhidna lutea</name>
    <dbReference type="NCBI Taxonomy" id="447679"/>
    <lineage>
        <taxon>Bacteria</taxon>
        <taxon>Pseudomonadati</taxon>
        <taxon>Bacteroidota</taxon>
        <taxon>Cytophagia</taxon>
        <taxon>Cytophagales</taxon>
        <taxon>Reichenbachiellaceae</taxon>
        <taxon>Ekhidna</taxon>
    </lineage>
</organism>
<evidence type="ECO:0000313" key="3">
    <source>
        <dbReference type="Proteomes" id="UP000198393"/>
    </source>
</evidence>
<proteinExistence type="predicted"/>
<feature type="domain" description="LicD/FKTN/FKRP nucleotidyltransferase" evidence="1">
    <location>
        <begin position="48"/>
        <end position="107"/>
    </location>
</feature>
<keyword evidence="3" id="KW-1185">Reference proteome</keyword>
<dbReference type="AlphaFoldDB" id="A0A239FRM6"/>
<dbReference type="Pfam" id="PF04991">
    <property type="entry name" value="LicD"/>
    <property type="match status" value="1"/>
</dbReference>
<dbReference type="EMBL" id="FZPD01000001">
    <property type="protein sequence ID" value="SNS59706.1"/>
    <property type="molecule type" value="Genomic_DNA"/>
</dbReference>
<dbReference type="InterPro" id="IPR052942">
    <property type="entry name" value="LPS_cholinephosphotransferase"/>
</dbReference>
<gene>
    <name evidence="2" type="ORF">SAMN05421640_0809</name>
</gene>
<dbReference type="Proteomes" id="UP000198393">
    <property type="component" value="Unassembled WGS sequence"/>
</dbReference>
<dbReference type="GO" id="GO:0009100">
    <property type="term" value="P:glycoprotein metabolic process"/>
    <property type="evidence" value="ECO:0007669"/>
    <property type="project" value="UniProtKB-ARBA"/>
</dbReference>
<dbReference type="InterPro" id="IPR007074">
    <property type="entry name" value="LicD/FKTN/FKRP_NTP_transf"/>
</dbReference>
<sequence>MLRLTQYIKRIANVVLFALPGQYRKRKLQILEEMFQKGLLVLNETGEAYWLDFGTLLGYHRTGSIIPHDVDIDIAMMESSYEKVKALKDKLPKGLSFHDTSANHEGPKIYFSYKGYDFDIFFYEDEGETIRTFVEADYPNERQHIPKELVYPLKEDIFLGETVTVPSNTLAYLELMYGYLGTGGWRDQKTGLWHPPST</sequence>
<accession>A0A239FRM6</accession>
<protein>
    <submittedName>
        <fullName evidence="2">LicD family protein</fullName>
    </submittedName>
</protein>
<dbReference type="RefSeq" id="WP_089355553.1">
    <property type="nucleotide sequence ID" value="NZ_FZPD01000001.1"/>
</dbReference>